<protein>
    <submittedName>
        <fullName evidence="1">Uncharacterized protein</fullName>
    </submittedName>
</protein>
<keyword evidence="2" id="KW-1185">Reference proteome</keyword>
<evidence type="ECO:0000313" key="2">
    <source>
        <dbReference type="Proteomes" id="UP000237105"/>
    </source>
</evidence>
<gene>
    <name evidence="1" type="ORF">PanWU01x14_364020</name>
</gene>
<organism evidence="1 2">
    <name type="scientific">Parasponia andersonii</name>
    <name type="common">Sponia andersonii</name>
    <dbReference type="NCBI Taxonomy" id="3476"/>
    <lineage>
        <taxon>Eukaryota</taxon>
        <taxon>Viridiplantae</taxon>
        <taxon>Streptophyta</taxon>
        <taxon>Embryophyta</taxon>
        <taxon>Tracheophyta</taxon>
        <taxon>Spermatophyta</taxon>
        <taxon>Magnoliopsida</taxon>
        <taxon>eudicotyledons</taxon>
        <taxon>Gunneridae</taxon>
        <taxon>Pentapetalae</taxon>
        <taxon>rosids</taxon>
        <taxon>fabids</taxon>
        <taxon>Rosales</taxon>
        <taxon>Cannabaceae</taxon>
        <taxon>Parasponia</taxon>
    </lineage>
</organism>
<proteinExistence type="predicted"/>
<dbReference type="EMBL" id="JXTB01000865">
    <property type="protein sequence ID" value="PON32119.1"/>
    <property type="molecule type" value="Genomic_DNA"/>
</dbReference>
<evidence type="ECO:0000313" key="1">
    <source>
        <dbReference type="EMBL" id="PON32119.1"/>
    </source>
</evidence>
<sequence>MAVEFFHSSVGRLFINGGWELGRLVGEEVKHEEERTTSVETEDRTENFRQTIRVLLAYRMENGRMYHCARQIP</sequence>
<dbReference type="Proteomes" id="UP000237105">
    <property type="component" value="Unassembled WGS sequence"/>
</dbReference>
<accession>A0A2P5A6J0</accession>
<dbReference type="AlphaFoldDB" id="A0A2P5A6J0"/>
<name>A0A2P5A6J0_PARAD</name>
<reference evidence="2" key="1">
    <citation type="submission" date="2016-06" db="EMBL/GenBank/DDBJ databases">
        <title>Parallel loss of symbiosis genes in relatives of nitrogen-fixing non-legume Parasponia.</title>
        <authorList>
            <person name="Van Velzen R."/>
            <person name="Holmer R."/>
            <person name="Bu F."/>
            <person name="Rutten L."/>
            <person name="Van Zeijl A."/>
            <person name="Liu W."/>
            <person name="Santuari L."/>
            <person name="Cao Q."/>
            <person name="Sharma T."/>
            <person name="Shen D."/>
            <person name="Roswanjaya Y."/>
            <person name="Wardhani T."/>
            <person name="Kalhor M.S."/>
            <person name="Jansen J."/>
            <person name="Van den Hoogen J."/>
            <person name="Gungor B."/>
            <person name="Hartog M."/>
            <person name="Hontelez J."/>
            <person name="Verver J."/>
            <person name="Yang W.-C."/>
            <person name="Schijlen E."/>
            <person name="Repin R."/>
            <person name="Schilthuizen M."/>
            <person name="Schranz E."/>
            <person name="Heidstra R."/>
            <person name="Miyata K."/>
            <person name="Fedorova E."/>
            <person name="Kohlen W."/>
            <person name="Bisseling T."/>
            <person name="Smit S."/>
            <person name="Geurts R."/>
        </authorList>
    </citation>
    <scope>NUCLEOTIDE SEQUENCE [LARGE SCALE GENOMIC DNA]</scope>
    <source>
        <strain evidence="2">cv. WU1-14</strain>
    </source>
</reference>
<comment type="caution">
    <text evidence="1">The sequence shown here is derived from an EMBL/GenBank/DDBJ whole genome shotgun (WGS) entry which is preliminary data.</text>
</comment>